<organism evidence="12 13">
    <name type="scientific">Clonorchis sinensis</name>
    <name type="common">Chinese liver fluke</name>
    <dbReference type="NCBI Taxonomy" id="79923"/>
    <lineage>
        <taxon>Eukaryota</taxon>
        <taxon>Metazoa</taxon>
        <taxon>Spiralia</taxon>
        <taxon>Lophotrochozoa</taxon>
        <taxon>Platyhelminthes</taxon>
        <taxon>Trematoda</taxon>
        <taxon>Digenea</taxon>
        <taxon>Opisthorchiida</taxon>
        <taxon>Opisthorchiata</taxon>
        <taxon>Opisthorchiidae</taxon>
        <taxon>Clonorchis</taxon>
    </lineage>
</organism>
<keyword evidence="4" id="KW-0802">TPR repeat</keyword>
<dbReference type="InterPro" id="IPR056168">
    <property type="entry name" value="TPR_IF140/IFT172/WDR19"/>
</dbReference>
<feature type="domain" description="IF140/IFT172/WDR19 TPR" evidence="11">
    <location>
        <begin position="1117"/>
        <end position="1611"/>
    </location>
</feature>
<evidence type="ECO:0000313" key="12">
    <source>
        <dbReference type="EMBL" id="KAG5444094.1"/>
    </source>
</evidence>
<reference evidence="12 13" key="2">
    <citation type="journal article" date="2021" name="Genomics">
        <title>High-quality reference genome for Clonorchis sinensis.</title>
        <authorList>
            <person name="Young N.D."/>
            <person name="Stroehlein A.J."/>
            <person name="Kinkar L."/>
            <person name="Wang T."/>
            <person name="Sohn W.M."/>
            <person name="Chang B.C.H."/>
            <person name="Kaur P."/>
            <person name="Weisz D."/>
            <person name="Dudchenko O."/>
            <person name="Aiden E.L."/>
            <person name="Korhonen P.K."/>
            <person name="Gasser R.B."/>
        </authorList>
    </citation>
    <scope>NUCLEOTIDE SEQUENCE [LARGE SCALE GENOMIC DNA]</scope>
    <source>
        <strain evidence="12">Cs-k2</strain>
    </source>
</reference>
<dbReference type="Proteomes" id="UP000286415">
    <property type="component" value="Unassembled WGS sequence"/>
</dbReference>
<dbReference type="InterPro" id="IPR011990">
    <property type="entry name" value="TPR-like_helical_dom_sf"/>
</dbReference>
<keyword evidence="6" id="KW-0966">Cell projection</keyword>
<name>A0A8T1M3X3_CLOSI</name>
<evidence type="ECO:0000256" key="2">
    <source>
        <dbReference type="ARBA" id="ARBA00022574"/>
    </source>
</evidence>
<evidence type="ECO:0000256" key="4">
    <source>
        <dbReference type="ARBA" id="ARBA00022803"/>
    </source>
</evidence>
<evidence type="ECO:0000256" key="6">
    <source>
        <dbReference type="ARBA" id="ARBA00023273"/>
    </source>
</evidence>
<accession>A0A8T1M3X3</accession>
<dbReference type="SUPFAM" id="SSF50978">
    <property type="entry name" value="WD40 repeat-like"/>
    <property type="match status" value="1"/>
</dbReference>
<feature type="domain" description="IFT140 second beta-propeller" evidence="9">
    <location>
        <begin position="602"/>
        <end position="736"/>
    </location>
</feature>
<dbReference type="InterPro" id="IPR036322">
    <property type="entry name" value="WD40_repeat_dom_sf"/>
</dbReference>
<evidence type="ECO:0000256" key="3">
    <source>
        <dbReference type="ARBA" id="ARBA00022737"/>
    </source>
</evidence>
<evidence type="ECO:0000259" key="10">
    <source>
        <dbReference type="Pfam" id="PF24760"/>
    </source>
</evidence>
<dbReference type="GO" id="GO:0035721">
    <property type="term" value="P:intraciliary retrograde transport"/>
    <property type="evidence" value="ECO:0007669"/>
    <property type="project" value="TreeGrafter"/>
</dbReference>
<proteinExistence type="predicted"/>
<gene>
    <name evidence="12" type="ORF">CSKR_104216</name>
</gene>
<evidence type="ECO:0000256" key="5">
    <source>
        <dbReference type="ARBA" id="ARBA00023069"/>
    </source>
</evidence>
<feature type="compositionally biased region" description="Polar residues" evidence="7">
    <location>
        <begin position="1048"/>
        <end position="1059"/>
    </location>
</feature>
<dbReference type="InterPro" id="IPR056156">
    <property type="entry name" value="TPR_IF140_C"/>
</dbReference>
<dbReference type="SMART" id="SM00320">
    <property type="entry name" value="WD40"/>
    <property type="match status" value="4"/>
</dbReference>
<keyword evidence="13" id="KW-1185">Reference proteome</keyword>
<dbReference type="Pfam" id="PF23383">
    <property type="entry name" value="Beta-prop_IFT140_1st"/>
    <property type="match status" value="1"/>
</dbReference>
<evidence type="ECO:0000256" key="7">
    <source>
        <dbReference type="SAM" id="MobiDB-lite"/>
    </source>
</evidence>
<dbReference type="GO" id="GO:0036064">
    <property type="term" value="C:ciliary basal body"/>
    <property type="evidence" value="ECO:0007669"/>
    <property type="project" value="TreeGrafter"/>
</dbReference>
<dbReference type="Gene3D" id="2.130.10.10">
    <property type="entry name" value="YVTN repeat-like/Quinoprotein amine dehydrogenase"/>
    <property type="match status" value="2"/>
</dbReference>
<evidence type="ECO:0000259" key="9">
    <source>
        <dbReference type="Pfam" id="PF23385"/>
    </source>
</evidence>
<keyword evidence="3" id="KW-0677">Repeat</keyword>
<feature type="region of interest" description="Disordered" evidence="7">
    <location>
        <begin position="924"/>
        <end position="957"/>
    </location>
</feature>
<comment type="caution">
    <text evidence="12">The sequence shown here is derived from an EMBL/GenBank/DDBJ whole genome shotgun (WGS) entry which is preliminary data.</text>
</comment>
<dbReference type="OrthoDB" id="10258787at2759"/>
<dbReference type="PANTHER" id="PTHR15722">
    <property type="entry name" value="IFT140/172-RELATED"/>
    <property type="match status" value="1"/>
</dbReference>
<keyword evidence="5" id="KW-0969">Cilium</keyword>
<dbReference type="InterPro" id="IPR015943">
    <property type="entry name" value="WD40/YVTN_repeat-like_dom_sf"/>
</dbReference>
<feature type="region of interest" description="Disordered" evidence="7">
    <location>
        <begin position="1784"/>
        <end position="1821"/>
    </location>
</feature>
<feature type="region of interest" description="Disordered" evidence="7">
    <location>
        <begin position="1041"/>
        <end position="1070"/>
    </location>
</feature>
<dbReference type="InterPro" id="IPR001680">
    <property type="entry name" value="WD40_rpt"/>
</dbReference>
<feature type="domain" description="IFT140 first beta-propeller" evidence="8">
    <location>
        <begin position="14"/>
        <end position="375"/>
    </location>
</feature>
<sequence>MAVFISSKLGFLCNEVSLMQWHKSYPLLAVAMHGATESGEVAIFNTKEHETDSMFVSRPFRMTALSWHPLRKLVAAGLSSGSILFIDVMGKCVVDVKSSSDSKIVAVAWSNKGSKLLSADINGFICVWRQNSLGDMQQMPLFTLNINSVITQVSLLHIYMTEHKEMDISSLAKAAVKGDEKALDLLSSVRASELSPVHFDQYESSAFLIGCEDGRLLRVSGEAASASVTAETGMNRLITLASCDGSILNMTCHPRNGSLIVITDKGMLFHYLLAPPNGATVREITKVKLAVTLTGTLSLTWAAGSVLAMATGEPFVRLWDVEQADNYTLAPNVTDHEEPNKSIKVLQVAYSSMHQILVAGLSNGMVAFWQYGKDIVAYRDLPKLLQSDPTWSGDHSSFTDAWSVSQDEEALTSKGYALHPNSQERGPEADWHPQPTAILVNRSEAEFTAGAAEFSWHVQALVWDGDEERLAVALSTQHSPDHSSFAQVLQSKCTTYLLERQTLCSGFGQQGCAVVQTGPRSLALFTSTTHNSTTAPVIKSSTDSGGREDQVNPLSVPQPINGLPAAFIATSTAFVSGSQQSTNYRGCSAFKDESALIGFVREHEAQVEDQIRALYCTHEYVSYWNGHRISTFRHATGDCILHFGSFSCEFRLVGMYDETLFTIEPYKLQTRTFQGTVKQLINFSETDGSVVQTAQCANLMLCLTDQNKAKIYDVSRREVKLLNSTNSLTELVLSTALTKPCGNNKERQTMAGTSSKDLRILCIALNQSGNAISFTLELPGGGCVVQARWPTGLEEEDINVNSKQKLHQKTVNELKQKKLRENNKQQTDGQCWVPDTRIYVYHLDKDKLQYFDFCASSVDTTWFTRAAKSNVTIGRWPKHHFWDQYDPRLLAIEAVPLSTKHPAYKNSPSCAEVENRVLTASSRASYANKGKDTPESCAPGDSSRPSSKLTYSSTGGQVADPKLPTLIVSMFTGPDQTNPVVQEHFPMALQHSSLLALEVPYYYFAVRCDLVYRLVTEQSQRRRNQVTSGRRFVGEVDENATSPILDLNESQPEATTSADPNGPATLDMTSTVDTNNSASIKIHYINRRVMRDFIDLEQTDSNTRDAMLSFSYYLTMGEMDAAFKAMKLIKSPAVWQNMARMCVSTCRLDVARVCLGKTENAMAALMVREAREREPELEAQAGELALQLGMPDEAERLFAQCNRWDLVIRLHQSLGQWEKALRVAAAHNRISLRATHYAYAKELESTGRLQEAIEHYIQSETHRFEVPRMLKSTPDMLETFVNQQKDKIVLRWWAQTLEAEGQLDEARNYYLQAKDYLSLVRVLCCLGQSVEAEALCNETGDPAACYHLARQMEASGNVDQAVRLFTRAKAYSSAVRLCKEHDRNDHLYSLAQLGRPEDMLEAAKHLESKQAFASKAVLLYHRAGYVSRAVELAFQTHQFAALQSVAGSLDDRIDPVLLRRCAEFFVQNNQFDRAVDVLAAGKQYWDALKLCAEYNVSVTEELVEKMTPTQLNPDDQQEGSVSGSERTSILIELGELCLGQGQYHLACKKFTQAGSRIAAMKALIRSGDTEKIIFFANVSKQKEIYVMAANYLQTLEGWRTNVDTMRTIVQFYTRGRAPESLAFFYEACAHAEIEDFGSYEKATGALTEAYKVLIKAVNSPITNEASELRLQKRLTLIKNKAAMCKQFAETQLLFSVDPLEAMRNCQSLLENIEPGDIVRPGDVYAAMIREFVAKEKYQAALSCMHEMRERLSGSIQSVLQYLDRDTVDRLQKALNLPILSEPCDSECRSSGKDGADRTDDSPAFDDNIMEASLSDASDGQY</sequence>
<dbReference type="SUPFAM" id="SSF48452">
    <property type="entry name" value="TPR-like"/>
    <property type="match status" value="1"/>
</dbReference>
<evidence type="ECO:0000313" key="13">
    <source>
        <dbReference type="Proteomes" id="UP000286415"/>
    </source>
</evidence>
<dbReference type="InterPro" id="IPR056154">
    <property type="entry name" value="Beta-prop_IFT140_1st"/>
</dbReference>
<feature type="compositionally biased region" description="Polar residues" evidence="7">
    <location>
        <begin position="943"/>
        <end position="956"/>
    </location>
</feature>
<dbReference type="EMBL" id="NIRI02000056">
    <property type="protein sequence ID" value="KAG5444094.1"/>
    <property type="molecule type" value="Genomic_DNA"/>
</dbReference>
<dbReference type="PANTHER" id="PTHR15722:SF7">
    <property type="entry name" value="INTRAFLAGELLAR TRANSPORT PROTEIN 140 HOMOLOG"/>
    <property type="match status" value="1"/>
</dbReference>
<keyword evidence="2" id="KW-0853">WD repeat</keyword>
<dbReference type="Pfam" id="PF24762">
    <property type="entry name" value="TPR_IF140-IFT172"/>
    <property type="match status" value="1"/>
</dbReference>
<evidence type="ECO:0000259" key="8">
    <source>
        <dbReference type="Pfam" id="PF23383"/>
    </source>
</evidence>
<reference evidence="12 13" key="1">
    <citation type="journal article" date="2018" name="Biotechnol. Adv.">
        <title>Improved genomic resources and new bioinformatic workflow for the carcinogenic parasite Clonorchis sinensis: Biotechnological implications.</title>
        <authorList>
            <person name="Wang D."/>
            <person name="Korhonen P.K."/>
            <person name="Gasser R.B."/>
            <person name="Young N.D."/>
        </authorList>
    </citation>
    <scope>NUCLEOTIDE SEQUENCE [LARGE SCALE GENOMIC DNA]</scope>
    <source>
        <strain evidence="12">Cs-k2</strain>
    </source>
</reference>
<comment type="subcellular location">
    <subcellularLocation>
        <location evidence="1">Cell projection</location>
        <location evidence="1">Cilium</location>
    </subcellularLocation>
</comment>
<dbReference type="Gene3D" id="1.25.40.470">
    <property type="match status" value="1"/>
</dbReference>
<protein>
    <submittedName>
        <fullName evidence="12">Intraflagellar transport protein 140</fullName>
    </submittedName>
</protein>
<dbReference type="Pfam" id="PF23385">
    <property type="entry name" value="Beta-prop_IFT140_2nd"/>
    <property type="match status" value="2"/>
</dbReference>
<feature type="compositionally biased region" description="Basic and acidic residues" evidence="7">
    <location>
        <begin position="1785"/>
        <end position="1800"/>
    </location>
</feature>
<dbReference type="Gene3D" id="1.25.40.10">
    <property type="entry name" value="Tetratricopeptide repeat domain"/>
    <property type="match status" value="1"/>
</dbReference>
<dbReference type="InterPro" id="IPR056155">
    <property type="entry name" value="Beta-prop_IFT140_2nd"/>
</dbReference>
<evidence type="ECO:0000259" key="11">
    <source>
        <dbReference type="Pfam" id="PF24762"/>
    </source>
</evidence>
<dbReference type="GO" id="GO:0005930">
    <property type="term" value="C:axoneme"/>
    <property type="evidence" value="ECO:0007669"/>
    <property type="project" value="TreeGrafter"/>
</dbReference>
<dbReference type="Pfam" id="PF24760">
    <property type="entry name" value="TPR_IF140_C"/>
    <property type="match status" value="1"/>
</dbReference>
<evidence type="ECO:0000256" key="1">
    <source>
        <dbReference type="ARBA" id="ARBA00004138"/>
    </source>
</evidence>
<feature type="domain" description="IF140 C-terminal TPR" evidence="10">
    <location>
        <begin position="1619"/>
        <end position="1748"/>
    </location>
</feature>
<dbReference type="GO" id="GO:0030991">
    <property type="term" value="C:intraciliary transport particle A"/>
    <property type="evidence" value="ECO:0007669"/>
    <property type="project" value="TreeGrafter"/>
</dbReference>
<feature type="domain" description="IFT140 second beta-propeller" evidence="9">
    <location>
        <begin position="833"/>
        <end position="902"/>
    </location>
</feature>